<evidence type="ECO:0000313" key="2">
    <source>
        <dbReference type="Proteomes" id="UP001056778"/>
    </source>
</evidence>
<reference evidence="1" key="1">
    <citation type="submission" date="2022-04" db="EMBL/GenBank/DDBJ databases">
        <title>Chromosome-scale genome assembly of Holotrichia oblita Faldermann.</title>
        <authorList>
            <person name="Rongchong L."/>
        </authorList>
    </citation>
    <scope>NUCLEOTIDE SEQUENCE</scope>
    <source>
        <strain evidence="1">81SQS9</strain>
    </source>
</reference>
<accession>A0ACB9THS2</accession>
<name>A0ACB9THS2_HOLOL</name>
<comment type="caution">
    <text evidence="1">The sequence shown here is derived from an EMBL/GenBank/DDBJ whole genome shotgun (WGS) entry which is preliminary data.</text>
</comment>
<proteinExistence type="predicted"/>
<organism evidence="1 2">
    <name type="scientific">Holotrichia oblita</name>
    <name type="common">Chafer beetle</name>
    <dbReference type="NCBI Taxonomy" id="644536"/>
    <lineage>
        <taxon>Eukaryota</taxon>
        <taxon>Metazoa</taxon>
        <taxon>Ecdysozoa</taxon>
        <taxon>Arthropoda</taxon>
        <taxon>Hexapoda</taxon>
        <taxon>Insecta</taxon>
        <taxon>Pterygota</taxon>
        <taxon>Neoptera</taxon>
        <taxon>Endopterygota</taxon>
        <taxon>Coleoptera</taxon>
        <taxon>Polyphaga</taxon>
        <taxon>Scarabaeiformia</taxon>
        <taxon>Scarabaeidae</taxon>
        <taxon>Melolonthinae</taxon>
        <taxon>Holotrichia</taxon>
    </lineage>
</organism>
<protein>
    <submittedName>
        <fullName evidence="1">Dual specificity protein phosphatase 12 family member</fullName>
    </submittedName>
</protein>
<gene>
    <name evidence="1" type="ORF">MML48_3g00001783</name>
</gene>
<sequence length="312" mass="35480">MDVSNPKDVVHTYFNGGPVSIDIVANNLYLGSLSAAKHIKTLTSYKITHILTIDTCPLPRHILELKHLTVKYVQLSDQPKEDLLSHFDDCISFIEDGLSNGVVLVHCYFGVSRSASVIIAYVMKKHNLSYYEAFEKVKSKRSIVYPNQGFVSQLKLYRDMGYTVDVNNMKFKVFRLSVAADKVRKAKILPKDYFDLIKPDPGITQIQPEPNVYRCKKCRRIIASESNLLVHQDRSTKQQCNKTYFLEPLLWMDITQSMQGKLHCPKCKNKVGSFSWIMGCQCPCGSQVAPAFYITPSKVDWTNVVKNVEVTI</sequence>
<dbReference type="EMBL" id="CM043017">
    <property type="protein sequence ID" value="KAI4466346.1"/>
    <property type="molecule type" value="Genomic_DNA"/>
</dbReference>
<dbReference type="Proteomes" id="UP001056778">
    <property type="component" value="Chromosome 3"/>
</dbReference>
<keyword evidence="2" id="KW-1185">Reference proteome</keyword>
<evidence type="ECO:0000313" key="1">
    <source>
        <dbReference type="EMBL" id="KAI4466346.1"/>
    </source>
</evidence>